<gene>
    <name evidence="1" type="ORF">SAMN02745149_01336</name>
</gene>
<dbReference type="AlphaFoldDB" id="A0A1T4KVQ6"/>
<reference evidence="1 2" key="1">
    <citation type="submission" date="2017-02" db="EMBL/GenBank/DDBJ databases">
        <authorList>
            <person name="Peterson S.W."/>
        </authorList>
    </citation>
    <scope>NUCLEOTIDE SEQUENCE [LARGE SCALE GENOMIC DNA]</scope>
    <source>
        <strain evidence="1 2">ATCC BAA-908</strain>
    </source>
</reference>
<evidence type="ECO:0000313" key="1">
    <source>
        <dbReference type="EMBL" id="SJZ46397.1"/>
    </source>
</evidence>
<dbReference type="RefSeq" id="WP_078933247.1">
    <property type="nucleotide sequence ID" value="NZ_FUWG01000009.1"/>
</dbReference>
<proteinExistence type="predicted"/>
<accession>A0A1T4KVQ6</accession>
<organism evidence="1 2">
    <name type="scientific">Treponema porcinum</name>
    <dbReference type="NCBI Taxonomy" id="261392"/>
    <lineage>
        <taxon>Bacteria</taxon>
        <taxon>Pseudomonadati</taxon>
        <taxon>Spirochaetota</taxon>
        <taxon>Spirochaetia</taxon>
        <taxon>Spirochaetales</taxon>
        <taxon>Treponemataceae</taxon>
        <taxon>Treponema</taxon>
    </lineage>
</organism>
<evidence type="ECO:0000313" key="2">
    <source>
        <dbReference type="Proteomes" id="UP000190423"/>
    </source>
</evidence>
<sequence length="267" mass="30474">MAKISEVTRLEFADAIKPYQSKITAILSKEKTVLNAIAGGGKEAPYKKLMLCEDMIYVASLYMAQNSISLKILEVKNNDALNDARKILYKAIIYLEELVTNIIDIPYVDLAKNYEQIADYPVAKRFYLIRKLGLAITLLEDAFGDNSKWKWSFIELKGRFAVVAKNCLDMRKAAKAYFDPNNEDYETVVLYIRMLIKLLDASASGYRDKYELSTRRIDDMRNGIKFLLARHKLALALNDAKTAEEIKKKALVWKDKMDADQKSGSSR</sequence>
<dbReference type="OrthoDB" id="362649at2"/>
<keyword evidence="2" id="KW-1185">Reference proteome</keyword>
<dbReference type="STRING" id="261392.SAMN02745149_01336"/>
<protein>
    <submittedName>
        <fullName evidence="1">Uncharacterized protein</fullName>
    </submittedName>
</protein>
<name>A0A1T4KVQ6_TREPO</name>
<dbReference type="Proteomes" id="UP000190423">
    <property type="component" value="Unassembled WGS sequence"/>
</dbReference>
<dbReference type="GeneID" id="78316633"/>
<dbReference type="EMBL" id="FUWG01000009">
    <property type="protein sequence ID" value="SJZ46397.1"/>
    <property type="molecule type" value="Genomic_DNA"/>
</dbReference>